<accession>A0A224YJM9</accession>
<keyword evidence="2" id="KW-0732">Signal</keyword>
<sequence length="163" mass="17563">MRATMRATPVVVVFVLLAGFALSAKTEKGENRPNDSSPKGLSKMLAGAKGKLGATKEKKPLCSAAKSSTGASLCCRNMNCDGRKGKTYACLRKNGVQTITCASSSASTKKLQRQWKSSCRSPRTLTCQMVDHDFICNCSKRSKNKNKTPKQPNNATSTNEIPE</sequence>
<evidence type="ECO:0008006" key="4">
    <source>
        <dbReference type="Google" id="ProtNLM"/>
    </source>
</evidence>
<feature type="signal peptide" evidence="2">
    <location>
        <begin position="1"/>
        <end position="23"/>
    </location>
</feature>
<dbReference type="AlphaFoldDB" id="A0A224YJM9"/>
<name>A0A224YJM9_9ACAR</name>
<proteinExistence type="predicted"/>
<organism evidence="3">
    <name type="scientific">Rhipicephalus zambeziensis</name>
    <dbReference type="NCBI Taxonomy" id="60191"/>
    <lineage>
        <taxon>Eukaryota</taxon>
        <taxon>Metazoa</taxon>
        <taxon>Ecdysozoa</taxon>
        <taxon>Arthropoda</taxon>
        <taxon>Chelicerata</taxon>
        <taxon>Arachnida</taxon>
        <taxon>Acari</taxon>
        <taxon>Parasitiformes</taxon>
        <taxon>Ixodida</taxon>
        <taxon>Ixodoidea</taxon>
        <taxon>Ixodidae</taxon>
        <taxon>Rhipicephalinae</taxon>
        <taxon>Rhipicephalus</taxon>
        <taxon>Rhipicephalus</taxon>
    </lineage>
</organism>
<evidence type="ECO:0000256" key="1">
    <source>
        <dbReference type="SAM" id="MobiDB-lite"/>
    </source>
</evidence>
<evidence type="ECO:0000313" key="3">
    <source>
        <dbReference type="EMBL" id="MAA14711.1"/>
    </source>
</evidence>
<reference evidence="3" key="1">
    <citation type="journal article" date="2017" name="Parasit. Vectors">
        <title>Sialotranscriptomics of Rhipicephalus zambeziensis reveals intricate expression profiles of secretory proteins and suggests tight temporal transcriptional regulation during blood-feeding.</title>
        <authorList>
            <person name="de Castro M.H."/>
            <person name="de Klerk D."/>
            <person name="Pienaar R."/>
            <person name="Rees D.J.G."/>
            <person name="Mans B.J."/>
        </authorList>
    </citation>
    <scope>NUCLEOTIDE SEQUENCE</scope>
    <source>
        <tissue evidence="3">Salivary glands</tissue>
    </source>
</reference>
<protein>
    <recommendedName>
        <fullName evidence="4">Evasin</fullName>
    </recommendedName>
</protein>
<feature type="chain" id="PRO_5012804675" description="Evasin" evidence="2">
    <location>
        <begin position="24"/>
        <end position="163"/>
    </location>
</feature>
<feature type="region of interest" description="Disordered" evidence="1">
    <location>
        <begin position="140"/>
        <end position="163"/>
    </location>
</feature>
<dbReference type="EMBL" id="GFPF01003565">
    <property type="protein sequence ID" value="MAA14711.1"/>
    <property type="molecule type" value="Transcribed_RNA"/>
</dbReference>
<evidence type="ECO:0000256" key="2">
    <source>
        <dbReference type="SAM" id="SignalP"/>
    </source>
</evidence>